<reference evidence="1 2" key="2">
    <citation type="journal article" date="2013" name="Genome Biol. Evol.">
        <title>Genome sequencing of Giardia lamblia genotypes A2 and B isolates (DH and GS) and comparative analysis with the genomes of genotypes A1 and E (WB and Pig).</title>
        <authorList>
            <person name="Adam R.D."/>
            <person name="Dahlstrom E.W."/>
            <person name="Martens C.A."/>
            <person name="Bruno D.P."/>
            <person name="Barbian K.D."/>
            <person name="Ricklefs S.M."/>
            <person name="Hernandez M.M."/>
            <person name="Narla N.P."/>
            <person name="Patel R.B."/>
            <person name="Porcella S.F."/>
            <person name="Nash T.E."/>
        </authorList>
    </citation>
    <scope>NUCLEOTIDE SEQUENCE [LARGE SCALE GENOMIC DNA]</scope>
    <source>
        <strain evidence="1 2">GS</strain>
    </source>
</reference>
<gene>
    <name evidence="1" type="ORF">GSB_151646</name>
</gene>
<proteinExistence type="predicted"/>
<evidence type="ECO:0008006" key="3">
    <source>
        <dbReference type="Google" id="ProtNLM"/>
    </source>
</evidence>
<dbReference type="AlphaFoldDB" id="V6TT86"/>
<dbReference type="OrthoDB" id="9946171at2759"/>
<dbReference type="InterPro" id="IPR009030">
    <property type="entry name" value="Growth_fac_rcpt_cys_sf"/>
</dbReference>
<protein>
    <recommendedName>
        <fullName evidence="3">VSP</fullName>
    </recommendedName>
</protein>
<dbReference type="Proteomes" id="UP000018040">
    <property type="component" value="Unassembled WGS sequence"/>
</dbReference>
<name>V6TT86_GIAIN</name>
<comment type="caution">
    <text evidence="1">The sequence shown here is derived from an EMBL/GenBank/DDBJ whole genome shotgun (WGS) entry which is preliminary data.</text>
</comment>
<dbReference type="EMBL" id="AHHH01000121">
    <property type="protein sequence ID" value="ESU41572.1"/>
    <property type="molecule type" value="Genomic_DNA"/>
</dbReference>
<organism evidence="1 2">
    <name type="scientific">Giardia intestinalis</name>
    <name type="common">Giardia lamblia</name>
    <dbReference type="NCBI Taxonomy" id="5741"/>
    <lineage>
        <taxon>Eukaryota</taxon>
        <taxon>Metamonada</taxon>
        <taxon>Diplomonadida</taxon>
        <taxon>Hexamitidae</taxon>
        <taxon>Giardiinae</taxon>
        <taxon>Giardia</taxon>
    </lineage>
</organism>
<dbReference type="SUPFAM" id="SSF57184">
    <property type="entry name" value="Growth factor receptor domain"/>
    <property type="match status" value="1"/>
</dbReference>
<accession>V6TT86</accession>
<sequence length="80" mass="7742">MAAAKCTVCDEGKALTGSGYGCVTCDVAGCSACRADNMCEACGDGYRLEGEACVSTGGGNLSTGAIAGISVTKSLSALCC</sequence>
<reference evidence="2" key="1">
    <citation type="submission" date="2012-02" db="EMBL/GenBank/DDBJ databases">
        <title>Genome sequencing of Giardia lamblia Genotypes A2 and B isolates (DH and GS) and comparative analysis with the genomes of Genotypes A1 and E (WB and Pig).</title>
        <authorList>
            <person name="Adam R."/>
            <person name="Dahlstrom E."/>
            <person name="Martens C."/>
            <person name="Bruno D."/>
            <person name="Barbian K."/>
            <person name="Porcella S.F."/>
            <person name="Nash T."/>
        </authorList>
    </citation>
    <scope>NUCLEOTIDE SEQUENCE</scope>
    <source>
        <strain evidence="2">GS</strain>
    </source>
</reference>
<evidence type="ECO:0000313" key="1">
    <source>
        <dbReference type="EMBL" id="ESU41572.1"/>
    </source>
</evidence>
<evidence type="ECO:0000313" key="2">
    <source>
        <dbReference type="Proteomes" id="UP000018040"/>
    </source>
</evidence>
<dbReference type="Gene3D" id="2.10.220.10">
    <property type="entry name" value="Hormone Receptor, Insulin-like Growth Factor Receptor 1, Chain A, domain 2"/>
    <property type="match status" value="1"/>
</dbReference>